<sequence length="117" mass="12737">GEFSTLNRPLQDRKPNPKQIKPARQPGERSGLDFAILNQLSAGRVERFLLGGSLTSDSGYRASAISDTMSVSAGVAWLDVADYLRCYSNLGGVAAFEAKEFHLLSHVCDRPIQIGRT</sequence>
<accession>A0ABW7KYA6</accession>
<comment type="caution">
    <text evidence="2">The sequence shown here is derived from an EMBL/GenBank/DDBJ whole genome shotgun (WGS) entry which is preliminary data.</text>
</comment>
<gene>
    <name evidence="2" type="ORF">ACHIPV_30015</name>
</gene>
<reference evidence="2 3" key="1">
    <citation type="submission" date="2024-10" db="EMBL/GenBank/DDBJ databases">
        <authorList>
            <person name="Riesco R."/>
        </authorList>
    </citation>
    <scope>NUCLEOTIDE SEQUENCE [LARGE SCALE GENOMIC DNA]</scope>
    <source>
        <strain evidence="2 3">NCIMB 15448</strain>
    </source>
</reference>
<dbReference type="RefSeq" id="WP_395126723.1">
    <property type="nucleotide sequence ID" value="NZ_JBIMSP010000138.1"/>
</dbReference>
<dbReference type="Proteomes" id="UP001609176">
    <property type="component" value="Unassembled WGS sequence"/>
</dbReference>
<organism evidence="2 3">
    <name type="scientific">Antrihabitans spumae</name>
    <dbReference type="NCBI Taxonomy" id="3373370"/>
    <lineage>
        <taxon>Bacteria</taxon>
        <taxon>Bacillati</taxon>
        <taxon>Actinomycetota</taxon>
        <taxon>Actinomycetes</taxon>
        <taxon>Mycobacteriales</taxon>
        <taxon>Nocardiaceae</taxon>
        <taxon>Antrihabitans</taxon>
    </lineage>
</organism>
<proteinExistence type="predicted"/>
<protein>
    <submittedName>
        <fullName evidence="2">Uncharacterized protein</fullName>
    </submittedName>
</protein>
<evidence type="ECO:0000313" key="3">
    <source>
        <dbReference type="Proteomes" id="UP001609176"/>
    </source>
</evidence>
<feature type="non-terminal residue" evidence="2">
    <location>
        <position position="1"/>
    </location>
</feature>
<name>A0ABW7KYA6_9NOCA</name>
<dbReference type="EMBL" id="JBIMSP010000138">
    <property type="protein sequence ID" value="MFH5246062.1"/>
    <property type="molecule type" value="Genomic_DNA"/>
</dbReference>
<feature type="region of interest" description="Disordered" evidence="1">
    <location>
        <begin position="1"/>
        <end position="29"/>
    </location>
</feature>
<evidence type="ECO:0000313" key="2">
    <source>
        <dbReference type="EMBL" id="MFH5246062.1"/>
    </source>
</evidence>
<evidence type="ECO:0000256" key="1">
    <source>
        <dbReference type="SAM" id="MobiDB-lite"/>
    </source>
</evidence>